<dbReference type="InterPro" id="IPR000182">
    <property type="entry name" value="GNAT_dom"/>
</dbReference>
<dbReference type="AlphaFoldDB" id="A0A9D1SZX3"/>
<protein>
    <submittedName>
        <fullName evidence="2">GNAT family N-acetyltransferase</fullName>
    </submittedName>
</protein>
<dbReference type="InterPro" id="IPR016181">
    <property type="entry name" value="Acyl_CoA_acyltransferase"/>
</dbReference>
<comment type="caution">
    <text evidence="2">The sequence shown here is derived from an EMBL/GenBank/DDBJ whole genome shotgun (WGS) entry which is preliminary data.</text>
</comment>
<accession>A0A9D1SZX3</accession>
<dbReference type="PROSITE" id="PS51186">
    <property type="entry name" value="GNAT"/>
    <property type="match status" value="1"/>
</dbReference>
<dbReference type="Proteomes" id="UP000886743">
    <property type="component" value="Unassembled WGS sequence"/>
</dbReference>
<evidence type="ECO:0000313" key="2">
    <source>
        <dbReference type="EMBL" id="HIV02784.1"/>
    </source>
</evidence>
<evidence type="ECO:0000313" key="3">
    <source>
        <dbReference type="Proteomes" id="UP000886743"/>
    </source>
</evidence>
<dbReference type="Gene3D" id="3.40.630.30">
    <property type="match status" value="1"/>
</dbReference>
<name>A0A9D1SZX3_9FIRM</name>
<dbReference type="CDD" id="cd04301">
    <property type="entry name" value="NAT_SF"/>
    <property type="match status" value="1"/>
</dbReference>
<sequence length="178" mass="20014">MEQIIYREIEKKEITRRLFDGFERYQKVTRCWRKVDGEWVLKDIAFIDDWGEKEYTFLVECLRRTADTGGAVVGAFCGQRLIGFASVEGRRLGSRGQYLQLSSLHVSCGERGRGIGKALFARACAFARGKGAEKLYISAHSAEETQAFYHAAGCVEAEEYDAALSAAEPCDCQMEFVL</sequence>
<feature type="domain" description="N-acetyltransferase" evidence="1">
    <location>
        <begin position="4"/>
        <end position="171"/>
    </location>
</feature>
<dbReference type="EMBL" id="DVOF01000127">
    <property type="protein sequence ID" value="HIV02784.1"/>
    <property type="molecule type" value="Genomic_DNA"/>
</dbReference>
<dbReference type="SUPFAM" id="SSF55729">
    <property type="entry name" value="Acyl-CoA N-acyltransferases (Nat)"/>
    <property type="match status" value="1"/>
</dbReference>
<proteinExistence type="predicted"/>
<dbReference type="GO" id="GO:0016747">
    <property type="term" value="F:acyltransferase activity, transferring groups other than amino-acyl groups"/>
    <property type="evidence" value="ECO:0007669"/>
    <property type="project" value="InterPro"/>
</dbReference>
<gene>
    <name evidence="2" type="ORF">IAC74_04355</name>
</gene>
<organism evidence="2 3">
    <name type="scientific">Candidatus Aphodoplasma excrementigallinarum</name>
    <dbReference type="NCBI Taxonomy" id="2840673"/>
    <lineage>
        <taxon>Bacteria</taxon>
        <taxon>Bacillati</taxon>
        <taxon>Bacillota</taxon>
        <taxon>Clostridia</taxon>
        <taxon>Eubacteriales</taxon>
        <taxon>Candidatus Aphodoplasma</taxon>
    </lineage>
</organism>
<reference evidence="2" key="2">
    <citation type="journal article" date="2021" name="PeerJ">
        <title>Extensive microbial diversity within the chicken gut microbiome revealed by metagenomics and culture.</title>
        <authorList>
            <person name="Gilroy R."/>
            <person name="Ravi A."/>
            <person name="Getino M."/>
            <person name="Pursley I."/>
            <person name="Horton D.L."/>
            <person name="Alikhan N.F."/>
            <person name="Baker D."/>
            <person name="Gharbi K."/>
            <person name="Hall N."/>
            <person name="Watson M."/>
            <person name="Adriaenssens E.M."/>
            <person name="Foster-Nyarko E."/>
            <person name="Jarju S."/>
            <person name="Secka A."/>
            <person name="Antonio M."/>
            <person name="Oren A."/>
            <person name="Chaudhuri R.R."/>
            <person name="La Ragione R."/>
            <person name="Hildebrand F."/>
            <person name="Pallen M.J."/>
        </authorList>
    </citation>
    <scope>NUCLEOTIDE SEQUENCE</scope>
    <source>
        <strain evidence="2">4920</strain>
    </source>
</reference>
<reference evidence="2" key="1">
    <citation type="submission" date="2020-10" db="EMBL/GenBank/DDBJ databases">
        <authorList>
            <person name="Gilroy R."/>
        </authorList>
    </citation>
    <scope>NUCLEOTIDE SEQUENCE</scope>
    <source>
        <strain evidence="2">4920</strain>
    </source>
</reference>
<evidence type="ECO:0000259" key="1">
    <source>
        <dbReference type="PROSITE" id="PS51186"/>
    </source>
</evidence>
<dbReference type="Pfam" id="PF00583">
    <property type="entry name" value="Acetyltransf_1"/>
    <property type="match status" value="1"/>
</dbReference>